<reference evidence="2 3" key="1">
    <citation type="submission" date="2017-06" db="EMBL/GenBank/DDBJ databases">
        <authorList>
            <person name="Kim H.J."/>
            <person name="Triplett B.A."/>
        </authorList>
    </citation>
    <scope>NUCLEOTIDE SEQUENCE [LARGE SCALE GENOMIC DNA]</scope>
    <source>
        <strain evidence="2 3">DSM 29150</strain>
    </source>
</reference>
<sequence length="132" mass="14757">MKEILVIVVIVCFSFTVKAQDDAFTNDAAKLVEVISENAFKPYVAQFTAMIPAEKQAIFKEELIATFPELYNAMAVIYMDTFTHDEIKELLAFYATPVGKKLADKSGELAQKGMTAGQSWGMKVQEIMAKYK</sequence>
<keyword evidence="3" id="KW-1185">Reference proteome</keyword>
<proteinExistence type="predicted"/>
<gene>
    <name evidence="2" type="ORF">SAMN06265371_101433</name>
</gene>
<feature type="domain" description="DUF2059" evidence="1">
    <location>
        <begin position="73"/>
        <end position="125"/>
    </location>
</feature>
<dbReference type="EMBL" id="FZNT01000001">
    <property type="protein sequence ID" value="SNR33708.1"/>
    <property type="molecule type" value="Genomic_DNA"/>
</dbReference>
<protein>
    <recommendedName>
        <fullName evidence="1">DUF2059 domain-containing protein</fullName>
    </recommendedName>
</protein>
<evidence type="ECO:0000259" key="1">
    <source>
        <dbReference type="Pfam" id="PF09832"/>
    </source>
</evidence>
<organism evidence="2 3">
    <name type="scientific">Lutibacter agarilyticus</name>
    <dbReference type="NCBI Taxonomy" id="1109740"/>
    <lineage>
        <taxon>Bacteria</taxon>
        <taxon>Pseudomonadati</taxon>
        <taxon>Bacteroidota</taxon>
        <taxon>Flavobacteriia</taxon>
        <taxon>Flavobacteriales</taxon>
        <taxon>Flavobacteriaceae</taxon>
        <taxon>Lutibacter</taxon>
    </lineage>
</organism>
<evidence type="ECO:0000313" key="3">
    <source>
        <dbReference type="Proteomes" id="UP000198384"/>
    </source>
</evidence>
<dbReference type="Proteomes" id="UP000198384">
    <property type="component" value="Unassembled WGS sequence"/>
</dbReference>
<dbReference type="Pfam" id="PF09832">
    <property type="entry name" value="DUF2059"/>
    <property type="match status" value="1"/>
</dbReference>
<accession>A0A238VHP5</accession>
<dbReference type="AlphaFoldDB" id="A0A238VHP5"/>
<evidence type="ECO:0000313" key="2">
    <source>
        <dbReference type="EMBL" id="SNR33708.1"/>
    </source>
</evidence>
<dbReference type="InterPro" id="IPR018637">
    <property type="entry name" value="DUF2059"/>
</dbReference>
<name>A0A238VHP5_9FLAO</name>